<feature type="domain" description="Amidohydrolase 3" evidence="1">
    <location>
        <begin position="6"/>
        <end position="362"/>
    </location>
</feature>
<evidence type="ECO:0000313" key="2">
    <source>
        <dbReference type="EMBL" id="MDG0815455.1"/>
    </source>
</evidence>
<protein>
    <submittedName>
        <fullName evidence="2">Amidohydrolase family protein</fullName>
    </submittedName>
</protein>
<dbReference type="Gene3D" id="3.10.310.70">
    <property type="match status" value="1"/>
</dbReference>
<dbReference type="Gene3D" id="3.20.20.140">
    <property type="entry name" value="Metal-dependent hydrolases"/>
    <property type="match status" value="1"/>
</dbReference>
<dbReference type="EMBL" id="JANRMI010000001">
    <property type="protein sequence ID" value="MDG0815455.1"/>
    <property type="molecule type" value="Genomic_DNA"/>
</dbReference>
<dbReference type="RefSeq" id="WP_277576930.1">
    <property type="nucleotide sequence ID" value="NZ_JANRMI010000001.1"/>
</dbReference>
<dbReference type="Proteomes" id="UP001152321">
    <property type="component" value="Unassembled WGS sequence"/>
</dbReference>
<evidence type="ECO:0000259" key="1">
    <source>
        <dbReference type="Pfam" id="PF07969"/>
    </source>
</evidence>
<organism evidence="2 3">
    <name type="scientific">Bdellovibrio svalbardensis</name>
    <dbReference type="NCBI Taxonomy" id="2972972"/>
    <lineage>
        <taxon>Bacteria</taxon>
        <taxon>Pseudomonadati</taxon>
        <taxon>Bdellovibrionota</taxon>
        <taxon>Bdellovibrionia</taxon>
        <taxon>Bdellovibrionales</taxon>
        <taxon>Pseudobdellovibrionaceae</taxon>
        <taxon>Bdellovibrio</taxon>
    </lineage>
</organism>
<comment type="caution">
    <text evidence="2">The sequence shown here is derived from an EMBL/GenBank/DDBJ whole genome shotgun (WGS) entry which is preliminary data.</text>
</comment>
<gene>
    <name evidence="2" type="ORF">NWE73_03710</name>
</gene>
<dbReference type="PANTHER" id="PTHR22642:SF2">
    <property type="entry name" value="PROTEIN LONG AFTER FAR-RED 3"/>
    <property type="match status" value="1"/>
</dbReference>
<dbReference type="InterPro" id="IPR032466">
    <property type="entry name" value="Metal_Hydrolase"/>
</dbReference>
<dbReference type="SUPFAM" id="SSF51556">
    <property type="entry name" value="Metallo-dependent hydrolases"/>
    <property type="match status" value="1"/>
</dbReference>
<dbReference type="InterPro" id="IPR013108">
    <property type="entry name" value="Amidohydro_3"/>
</dbReference>
<dbReference type="PANTHER" id="PTHR22642">
    <property type="entry name" value="IMIDAZOLONEPROPIONASE"/>
    <property type="match status" value="1"/>
</dbReference>
<sequence>MLFKIPRLYDSHTHFIATGEFASGLYLTALKNAEEIAQWDLSKPSYHRGDWLLGFGWNDKDWSVKPSKEILDRLFPHKPVYFAKGDGHSSWVNTAALQALGLRSETGILTEAEHLQSWDRLPAFSNEQQKNNILAACQVYNSAGFTHVRDMTGTESLWNSLCELESENLLTVALEENFTCYDLKGFEDSLKSAQYTRKHETALLRSKGVKFFYDGSLGSETAYLSKPYRGIPNGNRGRTLWSLPDVEVMIKRTWEAGLEISVHAIGDQAAHEMVEVARKVSAQGFVGRLNLEHAQVLRPETILMMKPLHVRCHMQPCHWLSDRVWLQEKLRDLYRYAFPWEALRAAQIPMSFGCDSPVEPPSFVRNQKALVESVEARIKKFTGSIEEVHAHPDSQYAPNSYSIIEDDVVKEVVFCGKRLV</sequence>
<reference evidence="2" key="1">
    <citation type="submission" date="2022-08" db="EMBL/GenBank/DDBJ databases">
        <title>Novel Bdellovibrio Species Isolated from Svalbard: Designation Bdellovibrio svalbardensis.</title>
        <authorList>
            <person name="Mitchell R.J."/>
            <person name="Choi S.Y."/>
        </authorList>
    </citation>
    <scope>NUCLEOTIDE SEQUENCE</scope>
    <source>
        <strain evidence="2">PAP01</strain>
    </source>
</reference>
<accession>A0ABT6DF40</accession>
<name>A0ABT6DF40_9BACT</name>
<keyword evidence="3" id="KW-1185">Reference proteome</keyword>
<dbReference type="Pfam" id="PF07969">
    <property type="entry name" value="Amidohydro_3"/>
    <property type="match status" value="1"/>
</dbReference>
<proteinExistence type="predicted"/>
<evidence type="ECO:0000313" key="3">
    <source>
        <dbReference type="Proteomes" id="UP001152321"/>
    </source>
</evidence>